<proteinExistence type="predicted"/>
<dbReference type="GO" id="GO:0009254">
    <property type="term" value="P:peptidoglycan turnover"/>
    <property type="evidence" value="ECO:0007669"/>
    <property type="project" value="UniProtKB-UniRule"/>
</dbReference>
<dbReference type="InterPro" id="IPR010611">
    <property type="entry name" value="3D_dom"/>
</dbReference>
<dbReference type="EMBL" id="FOHV01000025">
    <property type="protein sequence ID" value="SET43116.1"/>
    <property type="molecule type" value="Genomic_DNA"/>
</dbReference>
<dbReference type="Gene3D" id="2.40.40.10">
    <property type="entry name" value="RlpA-like domain"/>
    <property type="match status" value="1"/>
</dbReference>
<dbReference type="STRING" id="1123402.SAMN02583745_02338"/>
<comment type="catalytic activity">
    <reaction evidence="1 4">
        <text>Exolytic cleavage of the (1-&gt;4)-beta-glycosidic linkage between N-acetylmuramic acid (MurNAc) and N-acetylglucosamine (GlcNAc) residues in peptidoglycan, from either the reducing or the non-reducing ends of the peptidoglycan chains, with concomitant formation of a 1,6-anhydrobond in the MurNAc residue.</text>
        <dbReference type="EC" id="4.2.2.n1"/>
    </reaction>
</comment>
<evidence type="ECO:0000256" key="4">
    <source>
        <dbReference type="PIRNR" id="PIRNR019422"/>
    </source>
</evidence>
<dbReference type="NCBIfam" id="NF008366">
    <property type="entry name" value="PRK11162.1"/>
    <property type="match status" value="1"/>
</dbReference>
<dbReference type="CDD" id="cd14668">
    <property type="entry name" value="mlta_B"/>
    <property type="match status" value="1"/>
</dbReference>
<protein>
    <recommendedName>
        <fullName evidence="4">Membrane-bound lytic murein transglycosylase A</fullName>
        <ecNumber evidence="4">4.2.2.n1</ecNumber>
    </recommendedName>
    <alternativeName>
        <fullName evidence="4">Murein hydrolase A</fullName>
    </alternativeName>
</protein>
<dbReference type="AlphaFoldDB" id="A0A1I0EFA3"/>
<evidence type="ECO:0000313" key="7">
    <source>
        <dbReference type="EMBL" id="SET43116.1"/>
    </source>
</evidence>
<dbReference type="PIRSF" id="PIRSF019422">
    <property type="entry name" value="MltA"/>
    <property type="match status" value="1"/>
</dbReference>
<name>A0A1I0EFA3_9GAMM</name>
<evidence type="ECO:0000256" key="5">
    <source>
        <dbReference type="SAM" id="Phobius"/>
    </source>
</evidence>
<organism evidence="7 8">
    <name type="scientific">Thorsellia anophelis DSM 18579</name>
    <dbReference type="NCBI Taxonomy" id="1123402"/>
    <lineage>
        <taxon>Bacteria</taxon>
        <taxon>Pseudomonadati</taxon>
        <taxon>Pseudomonadota</taxon>
        <taxon>Gammaproteobacteria</taxon>
        <taxon>Enterobacterales</taxon>
        <taxon>Thorselliaceae</taxon>
        <taxon>Thorsellia</taxon>
    </lineage>
</organism>
<dbReference type="InterPro" id="IPR036908">
    <property type="entry name" value="RlpA-like_sf"/>
</dbReference>
<dbReference type="GO" id="GO:0008933">
    <property type="term" value="F:peptidoglycan lytic transglycosylase activity"/>
    <property type="evidence" value="ECO:0007669"/>
    <property type="project" value="TreeGrafter"/>
</dbReference>
<dbReference type="Gene3D" id="2.40.240.50">
    <property type="entry name" value="Barwin-like endoglucanases"/>
    <property type="match status" value="1"/>
</dbReference>
<keyword evidence="8" id="KW-1185">Reference proteome</keyword>
<accession>A0A1I0EFA3</accession>
<keyword evidence="5" id="KW-1133">Transmembrane helix</keyword>
<gene>
    <name evidence="7" type="ORF">SAMN02583745_02338</name>
</gene>
<dbReference type="PANTHER" id="PTHR30124:SF0">
    <property type="entry name" value="MEMBRANE-BOUND LYTIC MUREIN TRANSGLYCOSYLASE A"/>
    <property type="match status" value="1"/>
</dbReference>
<keyword evidence="3 4" id="KW-0961">Cell wall biogenesis/degradation</keyword>
<dbReference type="PANTHER" id="PTHR30124">
    <property type="entry name" value="MEMBRANE-BOUND LYTIC MUREIN TRANSGLYCOSYLASE A"/>
    <property type="match status" value="1"/>
</dbReference>
<evidence type="ECO:0000256" key="1">
    <source>
        <dbReference type="ARBA" id="ARBA00001420"/>
    </source>
</evidence>
<keyword evidence="2 4" id="KW-0456">Lyase</keyword>
<dbReference type="InterPro" id="IPR005300">
    <property type="entry name" value="MltA_B"/>
</dbReference>
<dbReference type="GO" id="GO:0071555">
    <property type="term" value="P:cell wall organization"/>
    <property type="evidence" value="ECO:0007669"/>
    <property type="project" value="UniProtKB-KW"/>
</dbReference>
<evidence type="ECO:0000259" key="6">
    <source>
        <dbReference type="SMART" id="SM00925"/>
    </source>
</evidence>
<evidence type="ECO:0000256" key="2">
    <source>
        <dbReference type="ARBA" id="ARBA00023239"/>
    </source>
</evidence>
<dbReference type="GO" id="GO:0004553">
    <property type="term" value="F:hydrolase activity, hydrolyzing O-glycosyl compounds"/>
    <property type="evidence" value="ECO:0007669"/>
    <property type="project" value="InterPro"/>
</dbReference>
<dbReference type="Proteomes" id="UP000242642">
    <property type="component" value="Unassembled WGS sequence"/>
</dbReference>
<dbReference type="SMART" id="SM00925">
    <property type="entry name" value="MltA"/>
    <property type="match status" value="1"/>
</dbReference>
<sequence length="363" mass="40822">MLTYYFVRKIDRYISTKQMLYYSFVIFFLFVLSACQSKIEPVKIQTQEVDLSINKTAFIEQYEIIQEYSSKLTNENKSLYQCTKKWLESGADETKLSEFGLTRVSVFSKDDNKALFTGYYSPVLKGRKTKSGEFIYPLYSKPNISKGKMPTRTEIHGGALEGLGLELAYTQSRVDNFIMGVQGSGYVDFEDGNPPTYFAYGGQNGHKFKGIGKYLIEQGELTLENVSLKSIYEWTQSHSEEEVLALLNQNPSWVFFQPKEQAEVKGAANIPLIGHGAVAADKSIFPFGSIIYAHVPHVDIEGKFSGQYKPRLFFALDVGGAIKNNHFDIYHGLGDEAGLQAGNNKFKGDAWQLAKTNEAVHCL</sequence>
<dbReference type="GO" id="GO:0019867">
    <property type="term" value="C:outer membrane"/>
    <property type="evidence" value="ECO:0007669"/>
    <property type="project" value="InterPro"/>
</dbReference>
<feature type="domain" description="Lytic transglycosylase MltA" evidence="6">
    <location>
        <begin position="123"/>
        <end position="257"/>
    </location>
</feature>
<evidence type="ECO:0000313" key="8">
    <source>
        <dbReference type="Proteomes" id="UP000242642"/>
    </source>
</evidence>
<dbReference type="Pfam" id="PF03562">
    <property type="entry name" value="MltA"/>
    <property type="match status" value="1"/>
</dbReference>
<reference evidence="8" key="1">
    <citation type="submission" date="2016-10" db="EMBL/GenBank/DDBJ databases">
        <authorList>
            <person name="Varghese N."/>
            <person name="Submissions S."/>
        </authorList>
    </citation>
    <scope>NUCLEOTIDE SEQUENCE [LARGE SCALE GENOMIC DNA]</scope>
    <source>
        <strain evidence="8">DSM 18579</strain>
    </source>
</reference>
<evidence type="ECO:0000256" key="3">
    <source>
        <dbReference type="ARBA" id="ARBA00023316"/>
    </source>
</evidence>
<dbReference type="Pfam" id="PF06725">
    <property type="entry name" value="3D"/>
    <property type="match status" value="1"/>
</dbReference>
<dbReference type="CDD" id="cd22785">
    <property type="entry name" value="DPBB_MltA-like"/>
    <property type="match status" value="1"/>
</dbReference>
<feature type="transmembrane region" description="Helical" evidence="5">
    <location>
        <begin position="20"/>
        <end position="39"/>
    </location>
</feature>
<dbReference type="InterPro" id="IPR026044">
    <property type="entry name" value="MltA"/>
</dbReference>
<keyword evidence="5" id="KW-0472">Membrane</keyword>
<dbReference type="SUPFAM" id="SSF50685">
    <property type="entry name" value="Barwin-like endoglucanases"/>
    <property type="match status" value="1"/>
</dbReference>
<dbReference type="GO" id="GO:0009253">
    <property type="term" value="P:peptidoglycan catabolic process"/>
    <property type="evidence" value="ECO:0007669"/>
    <property type="project" value="TreeGrafter"/>
</dbReference>
<dbReference type="RefSeq" id="WP_093321298.1">
    <property type="nucleotide sequence ID" value="NZ_FOHV01000025.1"/>
</dbReference>
<dbReference type="OrthoDB" id="9783686at2"/>
<keyword evidence="5" id="KW-0812">Transmembrane</keyword>
<dbReference type="EC" id="4.2.2.n1" evidence="4"/>
<comment type="function">
    <text evidence="4">Murein-degrading enzyme. May play a role in recycling of muropeptides during cell elongation and/or cell division.</text>
</comment>